<feature type="coiled-coil region" evidence="6">
    <location>
        <begin position="24"/>
        <end position="51"/>
    </location>
</feature>
<name>A0A3L8DTK7_OOCBI</name>
<dbReference type="GO" id="GO:0006511">
    <property type="term" value="P:ubiquitin-dependent protein catabolic process"/>
    <property type="evidence" value="ECO:0007669"/>
    <property type="project" value="TreeGrafter"/>
</dbReference>
<protein>
    <recommendedName>
        <fullName evidence="10">Toll-interacting protein</fullName>
    </recommendedName>
</protein>
<dbReference type="InterPro" id="IPR003892">
    <property type="entry name" value="CUE"/>
</dbReference>
<dbReference type="InterPro" id="IPR009060">
    <property type="entry name" value="UBA-like_sf"/>
</dbReference>
<accession>A0A3L8DTK7</accession>
<evidence type="ECO:0000256" key="6">
    <source>
        <dbReference type="SAM" id="Coils"/>
    </source>
</evidence>
<evidence type="ECO:0000256" key="1">
    <source>
        <dbReference type="ARBA" id="ARBA00009278"/>
    </source>
</evidence>
<dbReference type="Proteomes" id="UP000279307">
    <property type="component" value="Chromosome 4"/>
</dbReference>
<dbReference type="PROSITE" id="PS50004">
    <property type="entry name" value="C2"/>
    <property type="match status" value="1"/>
</dbReference>
<keyword evidence="2" id="KW-0399">Innate immunity</keyword>
<dbReference type="AlphaFoldDB" id="A0A3L8DTK7"/>
<reference evidence="9" key="1">
    <citation type="journal article" date="2018" name="Genome Res.">
        <title>The genomic architecture and molecular evolution of ant odorant receptors.</title>
        <authorList>
            <person name="McKenzie S.K."/>
            <person name="Kronauer D.J.C."/>
        </authorList>
    </citation>
    <scope>NUCLEOTIDE SEQUENCE [LARGE SCALE GENOMIC DNA]</scope>
    <source>
        <strain evidence="9">Clonal line C1</strain>
    </source>
</reference>
<feature type="domain" description="CUE" evidence="8">
    <location>
        <begin position="202"/>
        <end position="245"/>
    </location>
</feature>
<dbReference type="GO" id="GO:0031624">
    <property type="term" value="F:ubiquitin conjugating enzyme binding"/>
    <property type="evidence" value="ECO:0007669"/>
    <property type="project" value="TreeGrafter"/>
</dbReference>
<dbReference type="EMBL" id="QOIP01000004">
    <property type="protein sequence ID" value="RLU23780.1"/>
    <property type="molecule type" value="Genomic_DNA"/>
</dbReference>
<evidence type="ECO:0008006" key="10">
    <source>
        <dbReference type="Google" id="ProtNLM"/>
    </source>
</evidence>
<dbReference type="InterPro" id="IPR000008">
    <property type="entry name" value="C2_dom"/>
</dbReference>
<proteinExistence type="inferred from homology"/>
<comment type="similarity">
    <text evidence="1">Belongs to the tollip family.</text>
</comment>
<evidence type="ECO:0000256" key="2">
    <source>
        <dbReference type="ARBA" id="ARBA00022588"/>
    </source>
</evidence>
<dbReference type="GO" id="GO:0006914">
    <property type="term" value="P:autophagy"/>
    <property type="evidence" value="ECO:0007669"/>
    <property type="project" value="UniProtKB-KW"/>
</dbReference>
<dbReference type="PANTHER" id="PTHR16461">
    <property type="entry name" value="TOLL-INTERACTING PROTEIN"/>
    <property type="match status" value="1"/>
</dbReference>
<feature type="domain" description="C2" evidence="7">
    <location>
        <begin position="47"/>
        <end position="162"/>
    </location>
</feature>
<gene>
    <name evidence="9" type="ORF">DMN91_003988</name>
</gene>
<evidence type="ECO:0000256" key="5">
    <source>
        <dbReference type="ARBA" id="ARBA00023198"/>
    </source>
</evidence>
<dbReference type="SMART" id="SM00546">
    <property type="entry name" value="CUE"/>
    <property type="match status" value="1"/>
</dbReference>
<dbReference type="PROSITE" id="PS51140">
    <property type="entry name" value="CUE"/>
    <property type="match status" value="1"/>
</dbReference>
<evidence type="ECO:0000313" key="9">
    <source>
        <dbReference type="EMBL" id="RLU23780.1"/>
    </source>
</evidence>
<dbReference type="Gene3D" id="1.10.8.10">
    <property type="entry name" value="DNA helicase RuvA subunit, C-terminal domain"/>
    <property type="match status" value="1"/>
</dbReference>
<sequence length="245" mass="27544">MDTDRPLHEDWKKRAFVGPLPDSFLRIEERNAQLQQEAADQQAALALQQQMQQSMPVAHDPRMGRLSITISQAKLVKNYGMTRMDPYVRIRVGHAVYETHTDSNGGKNPHWNKVIQCLLPPGVTQIYIEIYDECSFVMDELIAWGHIEIPPQNKYHPYMGTSSIMMVPSGTMFGHVPYAPVNVYTAPPTAAAPTVAPSSLPNAELELKQIAEMFPNIDKEVIKSVYDANHGKKDVTINSLLQMCE</sequence>
<evidence type="ECO:0000256" key="3">
    <source>
        <dbReference type="ARBA" id="ARBA00022859"/>
    </source>
</evidence>
<dbReference type="SUPFAM" id="SSF46934">
    <property type="entry name" value="UBA-like"/>
    <property type="match status" value="1"/>
</dbReference>
<dbReference type="GO" id="GO:0045087">
    <property type="term" value="P:innate immune response"/>
    <property type="evidence" value="ECO:0007669"/>
    <property type="project" value="UniProtKB-KW"/>
</dbReference>
<reference evidence="9" key="2">
    <citation type="submission" date="2018-07" db="EMBL/GenBank/DDBJ databases">
        <authorList>
            <person name="Mckenzie S.K."/>
            <person name="Kronauer D.J.C."/>
        </authorList>
    </citation>
    <scope>NUCLEOTIDE SEQUENCE</scope>
    <source>
        <strain evidence="9">Clonal line C1</strain>
    </source>
</reference>
<keyword evidence="5" id="KW-0395">Inflammatory response</keyword>
<dbReference type="SUPFAM" id="SSF49562">
    <property type="entry name" value="C2 domain (Calcium/lipid-binding domain, CaLB)"/>
    <property type="match status" value="1"/>
</dbReference>
<keyword evidence="4" id="KW-0072">Autophagy</keyword>
<dbReference type="GO" id="GO:0043130">
    <property type="term" value="F:ubiquitin binding"/>
    <property type="evidence" value="ECO:0007669"/>
    <property type="project" value="InterPro"/>
</dbReference>
<keyword evidence="6" id="KW-0175">Coiled coil</keyword>
<keyword evidence="3" id="KW-0391">Immunity</keyword>
<dbReference type="Pfam" id="PF02845">
    <property type="entry name" value="CUE"/>
    <property type="match status" value="1"/>
</dbReference>
<evidence type="ECO:0000259" key="8">
    <source>
        <dbReference type="PROSITE" id="PS51140"/>
    </source>
</evidence>
<dbReference type="OrthoDB" id="9942608at2759"/>
<dbReference type="FunFam" id="1.10.8.10:FF:000036">
    <property type="entry name" value="Toll-interacting protein-like Protein"/>
    <property type="match status" value="1"/>
</dbReference>
<dbReference type="InterPro" id="IPR035892">
    <property type="entry name" value="C2_domain_sf"/>
</dbReference>
<dbReference type="GO" id="GO:0005737">
    <property type="term" value="C:cytoplasm"/>
    <property type="evidence" value="ECO:0007669"/>
    <property type="project" value="TreeGrafter"/>
</dbReference>
<dbReference type="Pfam" id="PF00168">
    <property type="entry name" value="C2"/>
    <property type="match status" value="1"/>
</dbReference>
<dbReference type="Gene3D" id="2.60.40.150">
    <property type="entry name" value="C2 domain"/>
    <property type="match status" value="1"/>
</dbReference>
<dbReference type="SMART" id="SM00239">
    <property type="entry name" value="C2"/>
    <property type="match status" value="1"/>
</dbReference>
<comment type="caution">
    <text evidence="9">The sequence shown here is derived from an EMBL/GenBank/DDBJ whole genome shotgun (WGS) entry which is preliminary data.</text>
</comment>
<organism evidence="9">
    <name type="scientific">Ooceraea biroi</name>
    <name type="common">Clonal raider ant</name>
    <name type="synonym">Cerapachys biroi</name>
    <dbReference type="NCBI Taxonomy" id="2015173"/>
    <lineage>
        <taxon>Eukaryota</taxon>
        <taxon>Metazoa</taxon>
        <taxon>Ecdysozoa</taxon>
        <taxon>Arthropoda</taxon>
        <taxon>Hexapoda</taxon>
        <taxon>Insecta</taxon>
        <taxon>Pterygota</taxon>
        <taxon>Neoptera</taxon>
        <taxon>Endopterygota</taxon>
        <taxon>Hymenoptera</taxon>
        <taxon>Apocrita</taxon>
        <taxon>Aculeata</taxon>
        <taxon>Formicoidea</taxon>
        <taxon>Formicidae</taxon>
        <taxon>Dorylinae</taxon>
        <taxon>Ooceraea</taxon>
    </lineage>
</organism>
<evidence type="ECO:0000259" key="7">
    <source>
        <dbReference type="PROSITE" id="PS50004"/>
    </source>
</evidence>
<evidence type="ECO:0000256" key="4">
    <source>
        <dbReference type="ARBA" id="ARBA00023006"/>
    </source>
</evidence>
<dbReference type="PANTHER" id="PTHR16461:SF5">
    <property type="entry name" value="TOLL-INTERACTING PROTEIN"/>
    <property type="match status" value="1"/>
</dbReference>